<evidence type="ECO:0000256" key="2">
    <source>
        <dbReference type="ARBA" id="ARBA00022679"/>
    </source>
</evidence>
<dbReference type="Gene3D" id="3.40.30.10">
    <property type="entry name" value="Glutaredoxin"/>
    <property type="match status" value="1"/>
</dbReference>
<dbReference type="SFLD" id="SFLDG01205">
    <property type="entry name" value="AMPS.1"/>
    <property type="match status" value="1"/>
</dbReference>
<dbReference type="PANTHER" id="PTHR11571">
    <property type="entry name" value="GLUTATHIONE S-TRANSFERASE"/>
    <property type="match status" value="1"/>
</dbReference>
<dbReference type="Gene3D" id="1.20.1050.10">
    <property type="match status" value="1"/>
</dbReference>
<feature type="signal peptide" evidence="7">
    <location>
        <begin position="1"/>
        <end position="19"/>
    </location>
</feature>
<accession>A0A914ID03</accession>
<dbReference type="AlphaFoldDB" id="A0A914ID03"/>
<dbReference type="FunFam" id="3.40.30.10:FF:000258">
    <property type="entry name" value="Glutathione S-transferase"/>
    <property type="match status" value="1"/>
</dbReference>
<dbReference type="PROSITE" id="PS50404">
    <property type="entry name" value="GST_NTER"/>
    <property type="match status" value="1"/>
</dbReference>
<feature type="compositionally biased region" description="Basic and acidic residues" evidence="6">
    <location>
        <begin position="157"/>
        <end position="173"/>
    </location>
</feature>
<evidence type="ECO:0000313" key="10">
    <source>
        <dbReference type="Proteomes" id="UP000887572"/>
    </source>
</evidence>
<dbReference type="SUPFAM" id="SSF52833">
    <property type="entry name" value="Thioredoxin-like"/>
    <property type="match status" value="1"/>
</dbReference>
<dbReference type="GO" id="GO:0006749">
    <property type="term" value="P:glutathione metabolic process"/>
    <property type="evidence" value="ECO:0007669"/>
    <property type="project" value="TreeGrafter"/>
</dbReference>
<dbReference type="InterPro" id="IPR004046">
    <property type="entry name" value="GST_C"/>
</dbReference>
<keyword evidence="2" id="KW-0808">Transferase</keyword>
<dbReference type="GO" id="GO:0005737">
    <property type="term" value="C:cytoplasm"/>
    <property type="evidence" value="ECO:0007669"/>
    <property type="project" value="UniProtKB-ARBA"/>
</dbReference>
<dbReference type="WBParaSite" id="Gr19_v10_g9468.t2">
    <property type="protein sequence ID" value="Gr19_v10_g9468.t2"/>
    <property type="gene ID" value="Gr19_v10_g9468"/>
</dbReference>
<name>A0A914ID03_GLORO</name>
<feature type="compositionally biased region" description="Low complexity" evidence="6">
    <location>
        <begin position="244"/>
        <end position="255"/>
    </location>
</feature>
<evidence type="ECO:0000313" key="11">
    <source>
        <dbReference type="WBParaSite" id="Gr19_v10_g9468.t2"/>
    </source>
</evidence>
<dbReference type="InterPro" id="IPR050213">
    <property type="entry name" value="GST_superfamily"/>
</dbReference>
<evidence type="ECO:0000256" key="6">
    <source>
        <dbReference type="SAM" id="MobiDB-lite"/>
    </source>
</evidence>
<evidence type="ECO:0000256" key="7">
    <source>
        <dbReference type="SAM" id="SignalP"/>
    </source>
</evidence>
<feature type="compositionally biased region" description="Pro residues" evidence="6">
    <location>
        <begin position="221"/>
        <end position="243"/>
    </location>
</feature>
<dbReference type="Pfam" id="PF14497">
    <property type="entry name" value="GST_C_3"/>
    <property type="match status" value="1"/>
</dbReference>
<evidence type="ECO:0000256" key="4">
    <source>
        <dbReference type="ARBA" id="ARBA00047960"/>
    </source>
</evidence>
<dbReference type="InterPro" id="IPR036282">
    <property type="entry name" value="Glutathione-S-Trfase_C_sf"/>
</dbReference>
<dbReference type="SUPFAM" id="SSF47616">
    <property type="entry name" value="GST C-terminal domain-like"/>
    <property type="match status" value="1"/>
</dbReference>
<feature type="domain" description="GST C-terminal" evidence="9">
    <location>
        <begin position="360"/>
        <end position="485"/>
    </location>
</feature>
<dbReference type="SFLD" id="SFLDG00363">
    <property type="entry name" value="AMPS_(cytGST):_Alpha-__Mu-__Pi"/>
    <property type="match status" value="1"/>
</dbReference>
<feature type="region of interest" description="Disordered" evidence="6">
    <location>
        <begin position="152"/>
        <end position="266"/>
    </location>
</feature>
<evidence type="ECO:0000256" key="5">
    <source>
        <dbReference type="ARBA" id="ARBA00078118"/>
    </source>
</evidence>
<dbReference type="FunFam" id="1.20.1050.10:FF:000031">
    <property type="entry name" value="Glutathione S-Transferase"/>
    <property type="match status" value="1"/>
</dbReference>
<dbReference type="InterPro" id="IPR010987">
    <property type="entry name" value="Glutathione-S-Trfase_C-like"/>
</dbReference>
<evidence type="ECO:0000256" key="3">
    <source>
        <dbReference type="ARBA" id="ARBA00038317"/>
    </source>
</evidence>
<dbReference type="PROSITE" id="PS50405">
    <property type="entry name" value="GST_CTER"/>
    <property type="match status" value="1"/>
</dbReference>
<dbReference type="EC" id="2.5.1.18" evidence="1"/>
<keyword evidence="7" id="KW-0732">Signal</keyword>
<organism evidence="10 11">
    <name type="scientific">Globodera rostochiensis</name>
    <name type="common">Golden nematode worm</name>
    <name type="synonym">Heterodera rostochiensis</name>
    <dbReference type="NCBI Taxonomy" id="31243"/>
    <lineage>
        <taxon>Eukaryota</taxon>
        <taxon>Metazoa</taxon>
        <taxon>Ecdysozoa</taxon>
        <taxon>Nematoda</taxon>
        <taxon>Chromadorea</taxon>
        <taxon>Rhabditida</taxon>
        <taxon>Tylenchina</taxon>
        <taxon>Tylenchomorpha</taxon>
        <taxon>Tylenchoidea</taxon>
        <taxon>Heteroderidae</taxon>
        <taxon>Heteroderinae</taxon>
        <taxon>Globodera</taxon>
    </lineage>
</organism>
<protein>
    <recommendedName>
        <fullName evidence="1">glutathione transferase</fullName>
        <ecNumber evidence="1">2.5.1.18</ecNumber>
    </recommendedName>
    <alternativeName>
        <fullName evidence="5">GST class-sigma</fullName>
    </alternativeName>
</protein>
<dbReference type="GO" id="GO:0004364">
    <property type="term" value="F:glutathione transferase activity"/>
    <property type="evidence" value="ECO:0007669"/>
    <property type="project" value="UniProtKB-EC"/>
</dbReference>
<keyword evidence="10" id="KW-1185">Reference proteome</keyword>
<feature type="chain" id="PRO_5037689587" description="glutathione transferase" evidence="7">
    <location>
        <begin position="20"/>
        <end position="488"/>
    </location>
</feature>
<dbReference type="SFLD" id="SFLDS00019">
    <property type="entry name" value="Glutathione_Transferase_(cytos"/>
    <property type="match status" value="1"/>
</dbReference>
<comment type="catalytic activity">
    <reaction evidence="4">
        <text>RX + glutathione = an S-substituted glutathione + a halide anion + H(+)</text>
        <dbReference type="Rhea" id="RHEA:16437"/>
        <dbReference type="ChEBI" id="CHEBI:15378"/>
        <dbReference type="ChEBI" id="CHEBI:16042"/>
        <dbReference type="ChEBI" id="CHEBI:17792"/>
        <dbReference type="ChEBI" id="CHEBI:57925"/>
        <dbReference type="ChEBI" id="CHEBI:90779"/>
        <dbReference type="EC" id="2.5.1.18"/>
    </reaction>
</comment>
<proteinExistence type="inferred from homology"/>
<evidence type="ECO:0000256" key="1">
    <source>
        <dbReference type="ARBA" id="ARBA00012452"/>
    </source>
</evidence>
<sequence>MNLVNIFLLFSSIILLTNAKLLRIDVSPNDLLETNQSHPATGTVQEIQQQPSDTHVRIGAKIHQITLNKWLLPLNNRSQTGVGTVREIEQLPDANVQIGAQIRKITLVKREANPLLEREQNDHVAEQKVVDELHKILIVDEGEGVRKERKAFAKMGSNKDKKDAKSPKPDAKGSTESPPTTTAATTATAVTKPKDSGKDGAVSGPSAGTTEAKSQAKTVPQGPPMPPPKSAPPPPPPSPPSSPSQPQQPVVVGVVPPKPAGGTQSSGMALPMPIGVGGKLPNFKLIYFDARGICEPIRLIFHYAKVPFDDVRISRKQWLALKDSTVYGKVPILEVDGKPLTYCHTIARYLARSFGLAGRNDWEQAKVDEISDFHADVALDLQPYMYVIAGFHQGDKQSLRNSIFLPNVEKHFPVYVSLLKQSGSGFLTSNGITWVDFVISEYMTTVRHFEPQILDKYPAITKFIRKVQTQPQIFDYVTNREHQPVRMR</sequence>
<dbReference type="InterPro" id="IPR004045">
    <property type="entry name" value="Glutathione_S-Trfase_N"/>
</dbReference>
<dbReference type="Pfam" id="PF02798">
    <property type="entry name" value="GST_N"/>
    <property type="match status" value="1"/>
</dbReference>
<comment type="similarity">
    <text evidence="3">Belongs to the GST superfamily. Sigma family.</text>
</comment>
<feature type="compositionally biased region" description="Low complexity" evidence="6">
    <location>
        <begin position="180"/>
        <end position="191"/>
    </location>
</feature>
<evidence type="ECO:0000259" key="8">
    <source>
        <dbReference type="PROSITE" id="PS50404"/>
    </source>
</evidence>
<evidence type="ECO:0000259" key="9">
    <source>
        <dbReference type="PROSITE" id="PS50405"/>
    </source>
</evidence>
<dbReference type="CDD" id="cd03192">
    <property type="entry name" value="GST_C_Sigma_like"/>
    <property type="match status" value="1"/>
</dbReference>
<dbReference type="InterPro" id="IPR036249">
    <property type="entry name" value="Thioredoxin-like_sf"/>
</dbReference>
<dbReference type="PANTHER" id="PTHR11571:SF224">
    <property type="entry name" value="HEMATOPOIETIC PROSTAGLANDIN D SYNTHASE"/>
    <property type="match status" value="1"/>
</dbReference>
<dbReference type="CDD" id="cd03039">
    <property type="entry name" value="GST_N_Sigma_like"/>
    <property type="match status" value="1"/>
</dbReference>
<dbReference type="InterPro" id="IPR040079">
    <property type="entry name" value="Glutathione_S-Trfase"/>
</dbReference>
<feature type="domain" description="GST N-terminal" evidence="8">
    <location>
        <begin position="281"/>
        <end position="358"/>
    </location>
</feature>
<dbReference type="Proteomes" id="UP000887572">
    <property type="component" value="Unplaced"/>
</dbReference>
<feature type="compositionally biased region" description="Polar residues" evidence="6">
    <location>
        <begin position="206"/>
        <end position="218"/>
    </location>
</feature>
<reference evidence="11" key="1">
    <citation type="submission" date="2022-11" db="UniProtKB">
        <authorList>
            <consortium name="WormBaseParasite"/>
        </authorList>
    </citation>
    <scope>IDENTIFICATION</scope>
</reference>